<dbReference type="EMBL" id="MFMU01000002">
    <property type="protein sequence ID" value="OGG94181.1"/>
    <property type="molecule type" value="Genomic_DNA"/>
</dbReference>
<comment type="caution">
    <text evidence="1">The sequence shown here is derived from an EMBL/GenBank/DDBJ whole genome shotgun (WGS) entry which is preliminary data.</text>
</comment>
<evidence type="ECO:0000313" key="2">
    <source>
        <dbReference type="Proteomes" id="UP000176867"/>
    </source>
</evidence>
<protein>
    <submittedName>
        <fullName evidence="1">Uncharacterized protein</fullName>
    </submittedName>
</protein>
<accession>A0A1F6G7U3</accession>
<dbReference type="STRING" id="1798533.A2609_00175"/>
<organism evidence="1 2">
    <name type="scientific">Candidatus Kaiserbacteria bacterium RIFOXYD1_FULL_47_14</name>
    <dbReference type="NCBI Taxonomy" id="1798533"/>
    <lineage>
        <taxon>Bacteria</taxon>
        <taxon>Candidatus Kaiseribacteriota</taxon>
    </lineage>
</organism>
<name>A0A1F6G7U3_9BACT</name>
<gene>
    <name evidence="1" type="ORF">A2609_00175</name>
</gene>
<evidence type="ECO:0000313" key="1">
    <source>
        <dbReference type="EMBL" id="OGG94181.1"/>
    </source>
</evidence>
<reference evidence="1 2" key="1">
    <citation type="journal article" date="2016" name="Nat. Commun.">
        <title>Thousands of microbial genomes shed light on interconnected biogeochemical processes in an aquifer system.</title>
        <authorList>
            <person name="Anantharaman K."/>
            <person name="Brown C.T."/>
            <person name="Hug L.A."/>
            <person name="Sharon I."/>
            <person name="Castelle C.J."/>
            <person name="Probst A.J."/>
            <person name="Thomas B.C."/>
            <person name="Singh A."/>
            <person name="Wilkins M.J."/>
            <person name="Karaoz U."/>
            <person name="Brodie E.L."/>
            <person name="Williams K.H."/>
            <person name="Hubbard S.S."/>
            <person name="Banfield J.F."/>
        </authorList>
    </citation>
    <scope>NUCLEOTIDE SEQUENCE [LARGE SCALE GENOMIC DNA]</scope>
</reference>
<dbReference type="Proteomes" id="UP000176867">
    <property type="component" value="Unassembled WGS sequence"/>
</dbReference>
<sequence>MSEERAVIVATRFIDLVLKHNWEDINGFLASEVQVFFDIVSAAGFKPREVTQGKLVGHYYDEEMRLTSKTYPINELCPFKVMNQNGEDDYRATEWLDCVLRYVACDVGPLTQASRSRYIGVIAGEIGRSIPLEPIQLTEHCDELCEPVPKRRHDRLGEFFRHTRDDDEIRPPDSFVGIHRYCGGAMHRVRATQDCDAILCQKCFLRALISTGIKTYGELRKYEETQRVIEVMRRPE</sequence>
<dbReference type="AlphaFoldDB" id="A0A1F6G7U3"/>
<proteinExistence type="predicted"/>